<organism evidence="1">
    <name type="scientific">Arundo donax</name>
    <name type="common">Giant reed</name>
    <name type="synonym">Donax arundinaceus</name>
    <dbReference type="NCBI Taxonomy" id="35708"/>
    <lineage>
        <taxon>Eukaryota</taxon>
        <taxon>Viridiplantae</taxon>
        <taxon>Streptophyta</taxon>
        <taxon>Embryophyta</taxon>
        <taxon>Tracheophyta</taxon>
        <taxon>Spermatophyta</taxon>
        <taxon>Magnoliopsida</taxon>
        <taxon>Liliopsida</taxon>
        <taxon>Poales</taxon>
        <taxon>Poaceae</taxon>
        <taxon>PACMAD clade</taxon>
        <taxon>Arundinoideae</taxon>
        <taxon>Arundineae</taxon>
        <taxon>Arundo</taxon>
    </lineage>
</organism>
<protein>
    <submittedName>
        <fullName evidence="1">Uncharacterized protein</fullName>
    </submittedName>
</protein>
<sequence length="29" mass="3522">MSRSMLKMVHLYVNCWIILAWRANMHFGL</sequence>
<dbReference type="EMBL" id="GBRH01259772">
    <property type="protein sequence ID" value="JAD38123.1"/>
    <property type="molecule type" value="Transcribed_RNA"/>
</dbReference>
<reference evidence="1" key="1">
    <citation type="submission" date="2014-09" db="EMBL/GenBank/DDBJ databases">
        <authorList>
            <person name="Magalhaes I.L.F."/>
            <person name="Oliveira U."/>
            <person name="Santos F.R."/>
            <person name="Vidigal T.H.D.A."/>
            <person name="Brescovit A.D."/>
            <person name="Santos A.J."/>
        </authorList>
    </citation>
    <scope>NUCLEOTIDE SEQUENCE</scope>
    <source>
        <tissue evidence="1">Shoot tissue taken approximately 20 cm above the soil surface</tissue>
    </source>
</reference>
<dbReference type="AlphaFoldDB" id="A0A0A8ZKE5"/>
<evidence type="ECO:0000313" key="1">
    <source>
        <dbReference type="EMBL" id="JAD38123.1"/>
    </source>
</evidence>
<reference evidence="1" key="2">
    <citation type="journal article" date="2015" name="Data Brief">
        <title>Shoot transcriptome of the giant reed, Arundo donax.</title>
        <authorList>
            <person name="Barrero R.A."/>
            <person name="Guerrero F.D."/>
            <person name="Moolhuijzen P."/>
            <person name="Goolsby J.A."/>
            <person name="Tidwell J."/>
            <person name="Bellgard S.E."/>
            <person name="Bellgard M.I."/>
        </authorList>
    </citation>
    <scope>NUCLEOTIDE SEQUENCE</scope>
    <source>
        <tissue evidence="1">Shoot tissue taken approximately 20 cm above the soil surface</tissue>
    </source>
</reference>
<accession>A0A0A8ZKE5</accession>
<proteinExistence type="predicted"/>
<name>A0A0A8ZKE5_ARUDO</name>